<protein>
    <submittedName>
        <fullName evidence="2">Uncharacterized protein</fullName>
    </submittedName>
</protein>
<reference evidence="2 3" key="1">
    <citation type="journal article" date="2024" name="Commun. Biol.">
        <title>Comparative genomic analysis of thermophilic fungi reveals convergent evolutionary adaptations and gene losses.</title>
        <authorList>
            <person name="Steindorff A.S."/>
            <person name="Aguilar-Pontes M.V."/>
            <person name="Robinson A.J."/>
            <person name="Andreopoulos B."/>
            <person name="LaButti K."/>
            <person name="Kuo A."/>
            <person name="Mondo S."/>
            <person name="Riley R."/>
            <person name="Otillar R."/>
            <person name="Haridas S."/>
            <person name="Lipzen A."/>
            <person name="Grimwood J."/>
            <person name="Schmutz J."/>
            <person name="Clum A."/>
            <person name="Reid I.D."/>
            <person name="Moisan M.C."/>
            <person name="Butler G."/>
            <person name="Nguyen T.T.M."/>
            <person name="Dewar K."/>
            <person name="Conant G."/>
            <person name="Drula E."/>
            <person name="Henrissat B."/>
            <person name="Hansel C."/>
            <person name="Singer S."/>
            <person name="Hutchinson M.I."/>
            <person name="de Vries R.P."/>
            <person name="Natvig D.O."/>
            <person name="Powell A.J."/>
            <person name="Tsang A."/>
            <person name="Grigoriev I.V."/>
        </authorList>
    </citation>
    <scope>NUCLEOTIDE SEQUENCE [LARGE SCALE GENOMIC DNA]</scope>
    <source>
        <strain evidence="2 3">ATCC 24622</strain>
    </source>
</reference>
<dbReference type="EMBL" id="JAZHXJ010000487">
    <property type="protein sequence ID" value="KAL1859606.1"/>
    <property type="molecule type" value="Genomic_DNA"/>
</dbReference>
<feature type="compositionally biased region" description="Acidic residues" evidence="1">
    <location>
        <begin position="474"/>
        <end position="484"/>
    </location>
</feature>
<comment type="caution">
    <text evidence="2">The sequence shown here is derived from an EMBL/GenBank/DDBJ whole genome shotgun (WGS) entry which is preliminary data.</text>
</comment>
<feature type="compositionally biased region" description="Acidic residues" evidence="1">
    <location>
        <begin position="641"/>
        <end position="656"/>
    </location>
</feature>
<feature type="compositionally biased region" description="Acidic residues" evidence="1">
    <location>
        <begin position="576"/>
        <end position="610"/>
    </location>
</feature>
<feature type="compositionally biased region" description="Basic and acidic residues" evidence="1">
    <location>
        <begin position="557"/>
        <end position="571"/>
    </location>
</feature>
<feature type="compositionally biased region" description="Acidic residues" evidence="1">
    <location>
        <begin position="109"/>
        <end position="123"/>
    </location>
</feature>
<feature type="region of interest" description="Disordered" evidence="1">
    <location>
        <begin position="1"/>
        <end position="38"/>
    </location>
</feature>
<dbReference type="Pfam" id="PF10336">
    <property type="entry name" value="DUF2420"/>
    <property type="match status" value="1"/>
</dbReference>
<feature type="compositionally biased region" description="Basic and acidic residues" evidence="1">
    <location>
        <begin position="661"/>
        <end position="670"/>
    </location>
</feature>
<feature type="compositionally biased region" description="Polar residues" evidence="1">
    <location>
        <begin position="455"/>
        <end position="466"/>
    </location>
</feature>
<name>A0ABR3WE09_9PEZI</name>
<feature type="compositionally biased region" description="Acidic residues" evidence="1">
    <location>
        <begin position="546"/>
        <end position="556"/>
    </location>
</feature>
<feature type="compositionally biased region" description="Polar residues" evidence="1">
    <location>
        <begin position="190"/>
        <end position="204"/>
    </location>
</feature>
<feature type="compositionally biased region" description="Acidic residues" evidence="1">
    <location>
        <begin position="701"/>
        <end position="715"/>
    </location>
</feature>
<feature type="compositionally biased region" description="Acidic residues" evidence="1">
    <location>
        <begin position="493"/>
        <end position="504"/>
    </location>
</feature>
<feature type="region of interest" description="Disordered" evidence="1">
    <location>
        <begin position="448"/>
        <end position="792"/>
    </location>
</feature>
<accession>A0ABR3WE09</accession>
<feature type="compositionally biased region" description="Basic and acidic residues" evidence="1">
    <location>
        <begin position="611"/>
        <end position="620"/>
    </location>
</feature>
<feature type="compositionally biased region" description="Polar residues" evidence="1">
    <location>
        <begin position="671"/>
        <end position="696"/>
    </location>
</feature>
<sequence length="792" mass="84486">MTEVAFDTSMVAPGEGEFLDTGTFDGNDQTGPQSADPSADVEVEEEFDFELGGASDAENFGHVDVDGGMQNEVALSVPESARDMRAESEIGYEDDANDEAPLSNPDVAETADLEAQDVDEIDYVDSTAGFNNTEVDDVAQETASVEPDQAGEKVEDDPDDETSGFNMDADAAGQSQDIHDGQAEAHTPEAQGSGNSPHHASPSENDLGAKAGGPRDAAGEPASFVAPGPEVYVIYNDATYELCARPGNEDPDTFFFAGEEELDYSLYRFLGCLRGVIADDLASGDKVHLRIDQLDLEIGETSSQSFLDHTTFREIIDLFRKLLQNDGITETADCPRLDVQLFVRQDCEQRFSDLLDAANAGTGLSELVDDHNYSDFSDGSSPTGPGDAGEEQRDGGMAGAEALESHGDEPRQDVSHDGDDVTDTQQNAAADALEVDLGAYEENYGDEEASIPTAGDSNLTNNQNAAQPDRDEQGSADDEAEYAAEDNVYLGKDDDEIGYDEFDGPVDAQADQNTNPGNNAPEDGHLSGEVNYPQTEAFAPTTAPEGAEDGEQQEDNGVDHVDGQEIVDEGHPVSAEQDEDNQDGYAAEDVDDVVGFDGDGDDAEEVEEAEDQRTTDHVEHPSPAQASPAPDASQVSVREAGDEDNYVEFEGGELDDQPVAPEHDSARKETGATQLSLPESLSKVTESGPSSATSTLKGDEISYEEDAEEVDDDFDVDIHAADGEENSAAADEIDWENDGYDDAGHPAVEEEEGEIVEQGGDDLSSVSIKRRRQVDDASDLAGESADAKRRRT</sequence>
<evidence type="ECO:0000313" key="2">
    <source>
        <dbReference type="EMBL" id="KAL1859606.1"/>
    </source>
</evidence>
<feature type="compositionally biased region" description="Polar residues" evidence="1">
    <location>
        <begin position="374"/>
        <end position="383"/>
    </location>
</feature>
<evidence type="ECO:0000313" key="3">
    <source>
        <dbReference type="Proteomes" id="UP001586593"/>
    </source>
</evidence>
<feature type="compositionally biased region" description="Polar residues" evidence="1">
    <location>
        <begin position="24"/>
        <end position="36"/>
    </location>
</feature>
<feature type="compositionally biased region" description="Basic and acidic residues" evidence="1">
    <location>
        <begin position="177"/>
        <end position="187"/>
    </location>
</feature>
<gene>
    <name evidence="2" type="ORF">VTK73DRAFT_7530</name>
</gene>
<feature type="compositionally biased region" description="Acidic residues" evidence="1">
    <location>
        <begin position="731"/>
        <end position="741"/>
    </location>
</feature>
<dbReference type="Proteomes" id="UP001586593">
    <property type="component" value="Unassembled WGS sequence"/>
</dbReference>
<evidence type="ECO:0000256" key="1">
    <source>
        <dbReference type="SAM" id="MobiDB-lite"/>
    </source>
</evidence>
<dbReference type="InterPro" id="IPR018822">
    <property type="entry name" value="UPF0646"/>
</dbReference>
<feature type="compositionally biased region" description="Low complexity" evidence="1">
    <location>
        <begin position="621"/>
        <end position="637"/>
    </location>
</feature>
<feature type="compositionally biased region" description="Basic and acidic residues" evidence="1">
    <location>
        <begin position="403"/>
        <end position="419"/>
    </location>
</feature>
<organism evidence="2 3">
    <name type="scientific">Phialemonium thermophilum</name>
    <dbReference type="NCBI Taxonomy" id="223376"/>
    <lineage>
        <taxon>Eukaryota</taxon>
        <taxon>Fungi</taxon>
        <taxon>Dikarya</taxon>
        <taxon>Ascomycota</taxon>
        <taxon>Pezizomycotina</taxon>
        <taxon>Sordariomycetes</taxon>
        <taxon>Sordariomycetidae</taxon>
        <taxon>Cephalothecales</taxon>
        <taxon>Cephalothecaceae</taxon>
        <taxon>Phialemonium</taxon>
    </lineage>
</organism>
<keyword evidence="3" id="KW-1185">Reference proteome</keyword>
<proteinExistence type="predicted"/>
<feature type="region of interest" description="Disordered" evidence="1">
    <location>
        <begin position="403"/>
        <end position="422"/>
    </location>
</feature>
<feature type="region of interest" description="Disordered" evidence="1">
    <location>
        <begin position="76"/>
        <end position="223"/>
    </location>
</feature>
<feature type="region of interest" description="Disordered" evidence="1">
    <location>
        <begin position="369"/>
        <end position="395"/>
    </location>
</feature>